<dbReference type="EMBL" id="BLKW01000002">
    <property type="protein sequence ID" value="GFG73284.1"/>
    <property type="molecule type" value="Genomic_DNA"/>
</dbReference>
<comment type="caution">
    <text evidence="10">The sequence shown here is derived from an EMBL/GenBank/DDBJ whole genome shotgun (WGS) entry which is preliminary data.</text>
</comment>
<name>A0A7I9XTI2_9MYCO</name>
<evidence type="ECO:0000256" key="7">
    <source>
        <dbReference type="ARBA" id="ARBA00038093"/>
    </source>
</evidence>
<dbReference type="InterPro" id="IPR022907">
    <property type="entry name" value="VapC_family"/>
</dbReference>
<accession>A0A7I9XTI2</accession>
<dbReference type="PANTHER" id="PTHR33653">
    <property type="entry name" value="RIBONUCLEASE VAPC2"/>
    <property type="match status" value="1"/>
</dbReference>
<evidence type="ECO:0000256" key="8">
    <source>
        <dbReference type="HAMAP-Rule" id="MF_00265"/>
    </source>
</evidence>
<dbReference type="SUPFAM" id="SSF88723">
    <property type="entry name" value="PIN domain-like"/>
    <property type="match status" value="1"/>
</dbReference>
<keyword evidence="4 8" id="KW-0479">Metal-binding</keyword>
<dbReference type="GO" id="GO:0016787">
    <property type="term" value="F:hydrolase activity"/>
    <property type="evidence" value="ECO:0007669"/>
    <property type="project" value="UniProtKB-KW"/>
</dbReference>
<dbReference type="Proteomes" id="UP000465361">
    <property type="component" value="Unassembled WGS sequence"/>
</dbReference>
<protein>
    <recommendedName>
        <fullName evidence="8">Ribonuclease VapC</fullName>
        <shortName evidence="8">RNase VapC</shortName>
        <ecNumber evidence="8">3.1.-.-</ecNumber>
    </recommendedName>
    <alternativeName>
        <fullName evidence="8">Toxin VapC</fullName>
    </alternativeName>
</protein>
<dbReference type="EC" id="3.1.-.-" evidence="8"/>
<feature type="binding site" evidence="8">
    <location>
        <position position="95"/>
    </location>
    <ligand>
        <name>Mg(2+)</name>
        <dbReference type="ChEBI" id="CHEBI:18420"/>
    </ligand>
</feature>
<evidence type="ECO:0000256" key="2">
    <source>
        <dbReference type="ARBA" id="ARBA00022649"/>
    </source>
</evidence>
<dbReference type="GO" id="GO:0004540">
    <property type="term" value="F:RNA nuclease activity"/>
    <property type="evidence" value="ECO:0007669"/>
    <property type="project" value="InterPro"/>
</dbReference>
<dbReference type="GO" id="GO:0090729">
    <property type="term" value="F:toxin activity"/>
    <property type="evidence" value="ECO:0007669"/>
    <property type="project" value="UniProtKB-KW"/>
</dbReference>
<keyword evidence="11" id="KW-1185">Reference proteome</keyword>
<reference evidence="10 11" key="1">
    <citation type="journal article" date="2019" name="Emerg. Microbes Infect.">
        <title>Comprehensive subspecies identification of 175 nontuberculous mycobacteria species based on 7547 genomic profiles.</title>
        <authorList>
            <person name="Matsumoto Y."/>
            <person name="Kinjo T."/>
            <person name="Motooka D."/>
            <person name="Nabeya D."/>
            <person name="Jung N."/>
            <person name="Uechi K."/>
            <person name="Horii T."/>
            <person name="Iida T."/>
            <person name="Fujita J."/>
            <person name="Nakamura S."/>
        </authorList>
    </citation>
    <scope>NUCLEOTIDE SEQUENCE [LARGE SCALE GENOMIC DNA]</scope>
    <source>
        <strain evidence="10 11">JCM 17322</strain>
    </source>
</reference>
<keyword evidence="8" id="KW-0800">Toxin</keyword>
<keyword evidence="5 8" id="KW-0378">Hydrolase</keyword>
<dbReference type="AlphaFoldDB" id="A0A7I9XTI2"/>
<organism evidence="10 11">
    <name type="scientific">Mycobacterium botniense</name>
    <dbReference type="NCBI Taxonomy" id="84962"/>
    <lineage>
        <taxon>Bacteria</taxon>
        <taxon>Bacillati</taxon>
        <taxon>Actinomycetota</taxon>
        <taxon>Actinomycetes</taxon>
        <taxon>Mycobacteriales</taxon>
        <taxon>Mycobacteriaceae</taxon>
        <taxon>Mycobacterium</taxon>
    </lineage>
</organism>
<feature type="binding site" evidence="8">
    <location>
        <position position="9"/>
    </location>
    <ligand>
        <name>Mg(2+)</name>
        <dbReference type="ChEBI" id="CHEBI:18420"/>
    </ligand>
</feature>
<evidence type="ECO:0000256" key="4">
    <source>
        <dbReference type="ARBA" id="ARBA00022723"/>
    </source>
</evidence>
<evidence type="ECO:0000256" key="5">
    <source>
        <dbReference type="ARBA" id="ARBA00022801"/>
    </source>
</evidence>
<evidence type="ECO:0000256" key="6">
    <source>
        <dbReference type="ARBA" id="ARBA00022842"/>
    </source>
</evidence>
<keyword evidence="3 8" id="KW-0540">Nuclease</keyword>
<keyword evidence="6 8" id="KW-0460">Magnesium</keyword>
<dbReference type="Pfam" id="PF01850">
    <property type="entry name" value="PIN"/>
    <property type="match status" value="1"/>
</dbReference>
<comment type="function">
    <text evidence="8">Toxic component of a toxin-antitoxin (TA) system. An RNase.</text>
</comment>
<evidence type="ECO:0000256" key="1">
    <source>
        <dbReference type="ARBA" id="ARBA00001946"/>
    </source>
</evidence>
<gene>
    <name evidence="10" type="primary">vapC17</name>
    <name evidence="8" type="synonym">vapC</name>
    <name evidence="10" type="ORF">MBOT_06490</name>
</gene>
<keyword evidence="2 8" id="KW-1277">Toxin-antitoxin system</keyword>
<dbReference type="InterPro" id="IPR029060">
    <property type="entry name" value="PIN-like_dom_sf"/>
</dbReference>
<feature type="domain" description="PIN" evidence="9">
    <location>
        <begin position="16"/>
        <end position="120"/>
    </location>
</feature>
<evidence type="ECO:0000259" key="9">
    <source>
        <dbReference type="Pfam" id="PF01850"/>
    </source>
</evidence>
<evidence type="ECO:0000256" key="3">
    <source>
        <dbReference type="ARBA" id="ARBA00022722"/>
    </source>
</evidence>
<dbReference type="GO" id="GO:0000287">
    <property type="term" value="F:magnesium ion binding"/>
    <property type="evidence" value="ECO:0007669"/>
    <property type="project" value="UniProtKB-UniRule"/>
</dbReference>
<evidence type="ECO:0000313" key="11">
    <source>
        <dbReference type="Proteomes" id="UP000465361"/>
    </source>
</evidence>
<comment type="similarity">
    <text evidence="7 8">Belongs to the PINc/VapC protein family.</text>
</comment>
<dbReference type="PANTHER" id="PTHR33653:SF1">
    <property type="entry name" value="RIBONUCLEASE VAPC2"/>
    <property type="match status" value="1"/>
</dbReference>
<proteinExistence type="inferred from homology"/>
<dbReference type="Gene3D" id="3.40.50.1010">
    <property type="entry name" value="5'-nuclease"/>
    <property type="match status" value="1"/>
</dbReference>
<comment type="cofactor">
    <cofactor evidence="1 8">
        <name>Mg(2+)</name>
        <dbReference type="ChEBI" id="CHEBI:18420"/>
    </cofactor>
</comment>
<dbReference type="InterPro" id="IPR050556">
    <property type="entry name" value="Type_II_TA_system_RNase"/>
</dbReference>
<evidence type="ECO:0000313" key="10">
    <source>
        <dbReference type="EMBL" id="GFG73284.1"/>
    </source>
</evidence>
<sequence length="135" mass="15592">MAMSTWILDKSAHVRLLAGATPPPNIDLTDLAICDIGELEWLYSARSASDYDDQQESLRAYRILHAPSDIFERVRRLQRDLAHHRGMWHRTPLPDLFIAETAIHHRAGVLHHDRDYQRIAAVRPGFHAQELLLDR</sequence>
<dbReference type="InterPro" id="IPR002716">
    <property type="entry name" value="PIN_dom"/>
</dbReference>
<dbReference type="HAMAP" id="MF_00265">
    <property type="entry name" value="VapC_Nob1"/>
    <property type="match status" value="1"/>
</dbReference>